<dbReference type="Proteomes" id="UP000789405">
    <property type="component" value="Unassembled WGS sequence"/>
</dbReference>
<dbReference type="EMBL" id="CAJVPY010022786">
    <property type="protein sequence ID" value="CAG8783740.1"/>
    <property type="molecule type" value="Genomic_DNA"/>
</dbReference>
<dbReference type="AlphaFoldDB" id="A0A9N9JJB7"/>
<protein>
    <submittedName>
        <fullName evidence="1">3406_t:CDS:1</fullName>
    </submittedName>
</protein>
<comment type="caution">
    <text evidence="1">The sequence shown here is derived from an EMBL/GenBank/DDBJ whole genome shotgun (WGS) entry which is preliminary data.</text>
</comment>
<sequence length="124" mass="14615">MTRLTQEEYQRIKDIKILDLEICDYQHINILNLGWEVWGKWYCLKHEREHVLCPKLCLPRIEEPVKPNRPYDWANCYLCGKELEGAIVIRYCVWNVLEKSFIREWWGGRGRSGGSIGGGADSFI</sequence>
<name>A0A9N9JJB7_9GLOM</name>
<accession>A0A9N9JJB7</accession>
<reference evidence="1" key="1">
    <citation type="submission" date="2021-06" db="EMBL/GenBank/DDBJ databases">
        <authorList>
            <person name="Kallberg Y."/>
            <person name="Tangrot J."/>
            <person name="Rosling A."/>
        </authorList>
    </citation>
    <scope>NUCLEOTIDE SEQUENCE</scope>
    <source>
        <strain evidence="1">MA453B</strain>
    </source>
</reference>
<proteinExistence type="predicted"/>
<evidence type="ECO:0000313" key="2">
    <source>
        <dbReference type="Proteomes" id="UP000789405"/>
    </source>
</evidence>
<keyword evidence="2" id="KW-1185">Reference proteome</keyword>
<gene>
    <name evidence="1" type="ORF">DERYTH_LOCUS19982</name>
</gene>
<evidence type="ECO:0000313" key="1">
    <source>
        <dbReference type="EMBL" id="CAG8783740.1"/>
    </source>
</evidence>
<organism evidence="1 2">
    <name type="scientific">Dentiscutata erythropus</name>
    <dbReference type="NCBI Taxonomy" id="1348616"/>
    <lineage>
        <taxon>Eukaryota</taxon>
        <taxon>Fungi</taxon>
        <taxon>Fungi incertae sedis</taxon>
        <taxon>Mucoromycota</taxon>
        <taxon>Glomeromycotina</taxon>
        <taxon>Glomeromycetes</taxon>
        <taxon>Diversisporales</taxon>
        <taxon>Gigasporaceae</taxon>
        <taxon>Dentiscutata</taxon>
    </lineage>
</organism>
<dbReference type="OrthoDB" id="2440511at2759"/>